<dbReference type="STRING" id="1121326.CLMAG_54610"/>
<proteinExistence type="predicted"/>
<dbReference type="Pfam" id="PF02780">
    <property type="entry name" value="Transketolase_C"/>
    <property type="match status" value="1"/>
</dbReference>
<dbReference type="PATRIC" id="fig|1121326.3.peg.5530"/>
<keyword evidence="3" id="KW-1185">Reference proteome</keyword>
<reference evidence="2 3" key="1">
    <citation type="submission" date="2016-04" db="EMBL/GenBank/DDBJ databases">
        <title>Genome sequence of Clostridium magnum DSM 2767.</title>
        <authorList>
            <person name="Poehlein A."/>
            <person name="Uhlig R."/>
            <person name="Fischer R."/>
            <person name="Bahl H."/>
            <person name="Daniel R."/>
        </authorList>
    </citation>
    <scope>NUCLEOTIDE SEQUENCE [LARGE SCALE GENOMIC DNA]</scope>
    <source>
        <strain evidence="2 3">DSM 2767</strain>
    </source>
</reference>
<dbReference type="EC" id="2.2.1.7" evidence="2"/>
<dbReference type="SUPFAM" id="SSF52922">
    <property type="entry name" value="TK C-terminal domain-like"/>
    <property type="match status" value="1"/>
</dbReference>
<dbReference type="Proteomes" id="UP000076603">
    <property type="component" value="Unassembled WGS sequence"/>
</dbReference>
<dbReference type="EMBL" id="LWAE01000010">
    <property type="protein sequence ID" value="KZL89243.1"/>
    <property type="molecule type" value="Genomic_DNA"/>
</dbReference>
<evidence type="ECO:0000313" key="3">
    <source>
        <dbReference type="Proteomes" id="UP000076603"/>
    </source>
</evidence>
<sequence>MCDVIDNGRTRILNKGTDVAIITSSAKSPDAMKASRTLVVRGISTAIIEVLNIDFLDKDTILEYANKTGALVFIDREIYDKARMFINKDVAEIELVDEVTINNIIKIATMAMKNKITNHRGDNSIHYVR</sequence>
<keyword evidence="2" id="KW-0808">Transferase</keyword>
<evidence type="ECO:0000313" key="2">
    <source>
        <dbReference type="EMBL" id="KZL89243.1"/>
    </source>
</evidence>
<gene>
    <name evidence="2" type="primary">dxs_10</name>
    <name evidence="2" type="ORF">CLMAG_54610</name>
</gene>
<dbReference type="InterPro" id="IPR009014">
    <property type="entry name" value="Transketo_C/PFOR_II"/>
</dbReference>
<dbReference type="InterPro" id="IPR033248">
    <property type="entry name" value="Transketolase_C"/>
</dbReference>
<evidence type="ECO:0000259" key="1">
    <source>
        <dbReference type="Pfam" id="PF02780"/>
    </source>
</evidence>
<dbReference type="GO" id="GO:0008661">
    <property type="term" value="F:1-deoxy-D-xylulose-5-phosphate synthase activity"/>
    <property type="evidence" value="ECO:0007669"/>
    <property type="project" value="UniProtKB-EC"/>
</dbReference>
<dbReference type="AlphaFoldDB" id="A0A162R0K7"/>
<protein>
    <submittedName>
        <fullName evidence="2">1-deoxy-D-xylulose-5-phosphate synthase</fullName>
        <ecNumber evidence="2">2.2.1.7</ecNumber>
    </submittedName>
</protein>
<comment type="caution">
    <text evidence="2">The sequence shown here is derived from an EMBL/GenBank/DDBJ whole genome shotgun (WGS) entry which is preliminary data.</text>
</comment>
<accession>A0A162R0K7</accession>
<dbReference type="Gene3D" id="3.40.50.920">
    <property type="match status" value="1"/>
</dbReference>
<dbReference type="RefSeq" id="WP_066629802.1">
    <property type="nucleotide sequence ID" value="NZ_FQXL01000075.1"/>
</dbReference>
<organism evidence="2 3">
    <name type="scientific">Clostridium magnum DSM 2767</name>
    <dbReference type="NCBI Taxonomy" id="1121326"/>
    <lineage>
        <taxon>Bacteria</taxon>
        <taxon>Bacillati</taxon>
        <taxon>Bacillota</taxon>
        <taxon>Clostridia</taxon>
        <taxon>Eubacteriales</taxon>
        <taxon>Clostridiaceae</taxon>
        <taxon>Clostridium</taxon>
    </lineage>
</organism>
<feature type="domain" description="Transketolase C-terminal" evidence="1">
    <location>
        <begin position="8"/>
        <end position="75"/>
    </location>
</feature>
<name>A0A162R0K7_9CLOT</name>